<keyword evidence="3" id="KW-1185">Reference proteome</keyword>
<dbReference type="RefSeq" id="WP_259435482.1">
    <property type="nucleotide sequence ID" value="NZ_CP103866.1"/>
</dbReference>
<evidence type="ECO:0000313" key="2">
    <source>
        <dbReference type="EMBL" id="UWE02322.1"/>
    </source>
</evidence>
<dbReference type="SUPFAM" id="SSF54909">
    <property type="entry name" value="Dimeric alpha+beta barrel"/>
    <property type="match status" value="1"/>
</dbReference>
<dbReference type="Pfam" id="PF01037">
    <property type="entry name" value="AsnC_trans_reg"/>
    <property type="match status" value="1"/>
</dbReference>
<evidence type="ECO:0000313" key="3">
    <source>
        <dbReference type="Proteomes" id="UP001058650"/>
    </source>
</evidence>
<protein>
    <submittedName>
        <fullName evidence="2">Lrp/AsnC ligand binding domain-containing protein</fullName>
    </submittedName>
</protein>
<dbReference type="Proteomes" id="UP001058650">
    <property type="component" value="Chromosome"/>
</dbReference>
<evidence type="ECO:0000259" key="1">
    <source>
        <dbReference type="Pfam" id="PF01037"/>
    </source>
</evidence>
<reference evidence="2" key="1">
    <citation type="submission" date="2022-08" db="EMBL/GenBank/DDBJ databases">
        <title>The complete genome sequence of the thermophilic bacterium Laceyella sacchari FBKL4.010 reveals the basis for tetramethylpyrazine biosynthesis in Moutai-flavor Daqu.</title>
        <authorList>
            <person name="Li D."/>
            <person name="Huang W."/>
            <person name="Wang C."/>
            <person name="Qiu S."/>
        </authorList>
    </citation>
    <scope>NUCLEOTIDE SEQUENCE</scope>
    <source>
        <strain evidence="2">FBKL4.014</strain>
    </source>
</reference>
<sequence length="92" mass="10487">MKGQIDETDKKIISGYHAALNMHNLNRGTTSFMLVKTEHCLAFIDFCKETEAVTDLFRISGEFNYLVKIQTATAEEIAEFQDVIGNDHLFRT</sequence>
<proteinExistence type="predicted"/>
<feature type="domain" description="Transcription regulator AsnC/Lrp ligand binding" evidence="1">
    <location>
        <begin position="35"/>
        <end position="81"/>
    </location>
</feature>
<dbReference type="EMBL" id="CP103866">
    <property type="protein sequence ID" value="UWE02322.1"/>
    <property type="molecule type" value="Genomic_DNA"/>
</dbReference>
<gene>
    <name evidence="2" type="ORF">NYR52_08950</name>
</gene>
<dbReference type="Gene3D" id="3.30.70.920">
    <property type="match status" value="1"/>
</dbReference>
<organism evidence="2 3">
    <name type="scientific">Laceyella sacchari</name>
    <name type="common">Thermoactinomyces thalpophilus</name>
    <dbReference type="NCBI Taxonomy" id="37482"/>
    <lineage>
        <taxon>Bacteria</taxon>
        <taxon>Bacillati</taxon>
        <taxon>Bacillota</taxon>
        <taxon>Bacilli</taxon>
        <taxon>Bacillales</taxon>
        <taxon>Thermoactinomycetaceae</taxon>
        <taxon>Laceyella</taxon>
    </lineage>
</organism>
<name>A0ABY5TY23_LACSH</name>
<accession>A0ABY5TY23</accession>
<dbReference type="InterPro" id="IPR019887">
    <property type="entry name" value="Tscrpt_reg_AsnC/Lrp_C"/>
</dbReference>
<dbReference type="InterPro" id="IPR011008">
    <property type="entry name" value="Dimeric_a/b-barrel"/>
</dbReference>